<sequence>MSNRSDRLELAKIAKICRTSICRVGCIFPFPHEETKAQLCHALAFYVDESQGLVLTSKHSVGPGPCWGILVFGDNREFPILRKALDASIKPIRFARRAAKLGDEIYLSYQQ</sequence>
<gene>
    <name evidence="1" type="ORF">VTK73DRAFT_1302</name>
</gene>
<dbReference type="Proteomes" id="UP001586593">
    <property type="component" value="Unassembled WGS sequence"/>
</dbReference>
<proteinExistence type="predicted"/>
<evidence type="ECO:0000313" key="1">
    <source>
        <dbReference type="EMBL" id="KAL1872790.1"/>
    </source>
</evidence>
<accession>A0ABR3XAU0</accession>
<evidence type="ECO:0000313" key="2">
    <source>
        <dbReference type="Proteomes" id="UP001586593"/>
    </source>
</evidence>
<comment type="caution">
    <text evidence="1">The sequence shown here is derived from an EMBL/GenBank/DDBJ whole genome shotgun (WGS) entry which is preliminary data.</text>
</comment>
<protein>
    <submittedName>
        <fullName evidence="1">Uncharacterized protein</fullName>
    </submittedName>
</protein>
<organism evidence="1 2">
    <name type="scientific">Phialemonium thermophilum</name>
    <dbReference type="NCBI Taxonomy" id="223376"/>
    <lineage>
        <taxon>Eukaryota</taxon>
        <taxon>Fungi</taxon>
        <taxon>Dikarya</taxon>
        <taxon>Ascomycota</taxon>
        <taxon>Pezizomycotina</taxon>
        <taxon>Sordariomycetes</taxon>
        <taxon>Sordariomycetidae</taxon>
        <taxon>Cephalothecales</taxon>
        <taxon>Cephalothecaceae</taxon>
        <taxon>Phialemonium</taxon>
    </lineage>
</organism>
<reference evidence="1 2" key="1">
    <citation type="journal article" date="2024" name="Commun. Biol.">
        <title>Comparative genomic analysis of thermophilic fungi reveals convergent evolutionary adaptations and gene losses.</title>
        <authorList>
            <person name="Steindorff A.S."/>
            <person name="Aguilar-Pontes M.V."/>
            <person name="Robinson A.J."/>
            <person name="Andreopoulos B."/>
            <person name="LaButti K."/>
            <person name="Kuo A."/>
            <person name="Mondo S."/>
            <person name="Riley R."/>
            <person name="Otillar R."/>
            <person name="Haridas S."/>
            <person name="Lipzen A."/>
            <person name="Grimwood J."/>
            <person name="Schmutz J."/>
            <person name="Clum A."/>
            <person name="Reid I.D."/>
            <person name="Moisan M.C."/>
            <person name="Butler G."/>
            <person name="Nguyen T.T.M."/>
            <person name="Dewar K."/>
            <person name="Conant G."/>
            <person name="Drula E."/>
            <person name="Henrissat B."/>
            <person name="Hansel C."/>
            <person name="Singer S."/>
            <person name="Hutchinson M.I."/>
            <person name="de Vries R.P."/>
            <person name="Natvig D.O."/>
            <person name="Powell A.J."/>
            <person name="Tsang A."/>
            <person name="Grigoriev I.V."/>
        </authorList>
    </citation>
    <scope>NUCLEOTIDE SEQUENCE [LARGE SCALE GENOMIC DNA]</scope>
    <source>
        <strain evidence="1 2">ATCC 24622</strain>
    </source>
</reference>
<dbReference type="EMBL" id="JAZHXJ010000131">
    <property type="protein sequence ID" value="KAL1872790.1"/>
    <property type="molecule type" value="Genomic_DNA"/>
</dbReference>
<keyword evidence="2" id="KW-1185">Reference proteome</keyword>
<name>A0ABR3XAU0_9PEZI</name>